<reference evidence="14 15" key="1">
    <citation type="journal article" date="2015" name="Genome Announc.">
        <title>Complete Genome Sequence of Spiroplasma kunkelii Strain CR2-3x, Causal Agent of Corn Stunt Disease in Zea mays L.</title>
        <authorList>
            <person name="Davis R.E."/>
            <person name="Shao J."/>
            <person name="Dally E.L."/>
            <person name="Zhao Y."/>
            <person name="Gasparich G.E."/>
            <person name="Gaynor B.J."/>
            <person name="Athey J.C."/>
            <person name="Harrison N.A."/>
            <person name="Donofrio N."/>
        </authorList>
    </citation>
    <scope>NUCLEOTIDE SEQUENCE [LARGE SCALE GENOMIC DNA]</scope>
    <source>
        <strain evidence="14 15">CR2-3x</strain>
    </source>
</reference>
<comment type="similarity">
    <text evidence="5 12">Belongs to the purine/pyrimidine phosphoribosyltransferase family.</text>
</comment>
<dbReference type="PANTHER" id="PTHR32315:SF3">
    <property type="entry name" value="ADENINE PHOSPHORIBOSYLTRANSFERASE"/>
    <property type="match status" value="1"/>
</dbReference>
<comment type="subcellular location">
    <subcellularLocation>
        <location evidence="3 12">Cytoplasm</location>
    </subcellularLocation>
</comment>
<keyword evidence="8 12" id="KW-0963">Cytoplasm</keyword>
<evidence type="ECO:0000256" key="6">
    <source>
        <dbReference type="ARBA" id="ARBA00011738"/>
    </source>
</evidence>
<evidence type="ECO:0000313" key="14">
    <source>
        <dbReference type="EMBL" id="ALA98137.1"/>
    </source>
</evidence>
<comment type="pathway">
    <text evidence="4 12">Purine metabolism; AMP biosynthesis via salvage pathway; AMP from adenine: step 1/1.</text>
</comment>
<dbReference type="KEGG" id="skn:SKUN_001262"/>
<evidence type="ECO:0000256" key="9">
    <source>
        <dbReference type="ARBA" id="ARBA00022676"/>
    </source>
</evidence>
<evidence type="ECO:0000256" key="12">
    <source>
        <dbReference type="HAMAP-Rule" id="MF_00004"/>
    </source>
</evidence>
<dbReference type="HAMAP" id="MF_00004">
    <property type="entry name" value="Aden_phosphoribosyltr"/>
    <property type="match status" value="1"/>
</dbReference>
<evidence type="ECO:0000259" key="13">
    <source>
        <dbReference type="Pfam" id="PF00156"/>
    </source>
</evidence>
<gene>
    <name evidence="12" type="primary">apt</name>
    <name evidence="14" type="ORF">SKUN_001262</name>
</gene>
<keyword evidence="15" id="KW-1185">Reference proteome</keyword>
<comment type="catalytic activity">
    <reaction evidence="1 12">
        <text>AMP + diphosphate = 5-phospho-alpha-D-ribose 1-diphosphate + adenine</text>
        <dbReference type="Rhea" id="RHEA:16609"/>
        <dbReference type="ChEBI" id="CHEBI:16708"/>
        <dbReference type="ChEBI" id="CHEBI:33019"/>
        <dbReference type="ChEBI" id="CHEBI:58017"/>
        <dbReference type="ChEBI" id="CHEBI:456215"/>
        <dbReference type="EC" id="2.4.2.7"/>
    </reaction>
</comment>
<dbReference type="InterPro" id="IPR005764">
    <property type="entry name" value="Ade_phspho_trans"/>
</dbReference>
<dbReference type="PANTHER" id="PTHR32315">
    <property type="entry name" value="ADENINE PHOSPHORIBOSYLTRANSFERASE"/>
    <property type="match status" value="1"/>
</dbReference>
<dbReference type="STRING" id="273035.SKUN_001262"/>
<evidence type="ECO:0000256" key="8">
    <source>
        <dbReference type="ARBA" id="ARBA00022490"/>
    </source>
</evidence>
<comment type="function">
    <text evidence="2 12">Catalyzes a salvage reaction resulting in the formation of AMP, that is energically less costly than de novo synthesis.</text>
</comment>
<dbReference type="FunFam" id="3.40.50.2020:FF:000004">
    <property type="entry name" value="Adenine phosphoribosyltransferase"/>
    <property type="match status" value="1"/>
</dbReference>
<evidence type="ECO:0000256" key="5">
    <source>
        <dbReference type="ARBA" id="ARBA00008391"/>
    </source>
</evidence>
<dbReference type="GO" id="GO:0003999">
    <property type="term" value="F:adenine phosphoribosyltransferase activity"/>
    <property type="evidence" value="ECO:0007669"/>
    <property type="project" value="UniProtKB-UniRule"/>
</dbReference>
<dbReference type="NCBIfam" id="NF002636">
    <property type="entry name" value="PRK02304.1-5"/>
    <property type="match status" value="1"/>
</dbReference>
<evidence type="ECO:0000256" key="3">
    <source>
        <dbReference type="ARBA" id="ARBA00004496"/>
    </source>
</evidence>
<keyword evidence="9 12" id="KW-0328">Glycosyltransferase</keyword>
<dbReference type="EMBL" id="CP010899">
    <property type="protein sequence ID" value="ALA98137.1"/>
    <property type="molecule type" value="Genomic_DNA"/>
</dbReference>
<dbReference type="PATRIC" id="fig|273035.7.peg.1549"/>
<protein>
    <recommendedName>
        <fullName evidence="7 12">Adenine phosphoribosyltransferase</fullName>
        <shortName evidence="12">APRT</shortName>
        <ecNumber evidence="7 12">2.4.2.7</ecNumber>
    </recommendedName>
</protein>
<keyword evidence="10 12" id="KW-0808">Transferase</keyword>
<keyword evidence="11 12" id="KW-0660">Purine salvage</keyword>
<dbReference type="UniPathway" id="UPA00588">
    <property type="reaction ID" value="UER00646"/>
</dbReference>
<evidence type="ECO:0000256" key="1">
    <source>
        <dbReference type="ARBA" id="ARBA00000868"/>
    </source>
</evidence>
<dbReference type="OrthoDB" id="9803963at2"/>
<dbReference type="GO" id="GO:0006168">
    <property type="term" value="P:adenine salvage"/>
    <property type="evidence" value="ECO:0007669"/>
    <property type="project" value="InterPro"/>
</dbReference>
<organism evidence="14 15">
    <name type="scientific">Spiroplasma kunkelii CR2-3x</name>
    <dbReference type="NCBI Taxonomy" id="273035"/>
    <lineage>
        <taxon>Bacteria</taxon>
        <taxon>Bacillati</taxon>
        <taxon>Mycoplasmatota</taxon>
        <taxon>Mollicutes</taxon>
        <taxon>Entomoplasmatales</taxon>
        <taxon>Spiroplasmataceae</taxon>
        <taxon>Spiroplasma</taxon>
    </lineage>
</organism>
<dbReference type="GO" id="GO:0002055">
    <property type="term" value="F:adenine binding"/>
    <property type="evidence" value="ECO:0007669"/>
    <property type="project" value="TreeGrafter"/>
</dbReference>
<sequence length="170" mass="18824">MDLKKFIVDIPNFPEPGVIFRDITPLLNNALAFKIVIKQLAAYAVAQKATVIIAPEARGFLFGPAVSFATNLRFIPVRKAGKLSRTVIDAKYNYEYSANQLEIHAGDLQPNDRVLIVDDVLASGGTARAMCQLVKQEQATIAGLAFVIDLTYLNCKKDLYSYPIKTLIEY</sequence>
<name>A0A0K2JI77_SPIKU</name>
<dbReference type="GO" id="GO:0044209">
    <property type="term" value="P:AMP salvage"/>
    <property type="evidence" value="ECO:0007669"/>
    <property type="project" value="UniProtKB-UniRule"/>
</dbReference>
<dbReference type="Pfam" id="PF00156">
    <property type="entry name" value="Pribosyltran"/>
    <property type="match status" value="1"/>
</dbReference>
<dbReference type="CDD" id="cd06223">
    <property type="entry name" value="PRTases_typeI"/>
    <property type="match status" value="1"/>
</dbReference>
<proteinExistence type="inferred from homology"/>
<dbReference type="EC" id="2.4.2.7" evidence="7 12"/>
<evidence type="ECO:0000256" key="2">
    <source>
        <dbReference type="ARBA" id="ARBA00003968"/>
    </source>
</evidence>
<evidence type="ECO:0000256" key="4">
    <source>
        <dbReference type="ARBA" id="ARBA00004659"/>
    </source>
</evidence>
<dbReference type="GO" id="GO:0005737">
    <property type="term" value="C:cytoplasm"/>
    <property type="evidence" value="ECO:0007669"/>
    <property type="project" value="UniProtKB-SubCell"/>
</dbReference>
<feature type="domain" description="Phosphoribosyltransferase" evidence="13">
    <location>
        <begin position="29"/>
        <end position="149"/>
    </location>
</feature>
<comment type="subunit">
    <text evidence="6 12">Homodimer.</text>
</comment>
<dbReference type="InterPro" id="IPR029057">
    <property type="entry name" value="PRTase-like"/>
</dbReference>
<accession>A0A0K2JI77</accession>
<evidence type="ECO:0000256" key="7">
    <source>
        <dbReference type="ARBA" id="ARBA00011893"/>
    </source>
</evidence>
<dbReference type="Gene3D" id="3.40.50.2020">
    <property type="match status" value="1"/>
</dbReference>
<dbReference type="RefSeq" id="WP_053391235.1">
    <property type="nucleotide sequence ID" value="NZ_CP010899.1"/>
</dbReference>
<dbReference type="NCBIfam" id="TIGR01090">
    <property type="entry name" value="apt"/>
    <property type="match status" value="1"/>
</dbReference>
<dbReference type="GO" id="GO:0016208">
    <property type="term" value="F:AMP binding"/>
    <property type="evidence" value="ECO:0007669"/>
    <property type="project" value="TreeGrafter"/>
</dbReference>
<evidence type="ECO:0000256" key="11">
    <source>
        <dbReference type="ARBA" id="ARBA00022726"/>
    </source>
</evidence>
<dbReference type="InterPro" id="IPR000836">
    <property type="entry name" value="PRTase_dom"/>
</dbReference>
<dbReference type="AlphaFoldDB" id="A0A0K2JI77"/>
<dbReference type="Proteomes" id="UP000062963">
    <property type="component" value="Chromosome"/>
</dbReference>
<dbReference type="InterPro" id="IPR050054">
    <property type="entry name" value="UPRTase/APRTase"/>
</dbReference>
<dbReference type="GO" id="GO:0006166">
    <property type="term" value="P:purine ribonucleoside salvage"/>
    <property type="evidence" value="ECO:0007669"/>
    <property type="project" value="UniProtKB-UniRule"/>
</dbReference>
<evidence type="ECO:0000256" key="10">
    <source>
        <dbReference type="ARBA" id="ARBA00022679"/>
    </source>
</evidence>
<dbReference type="SUPFAM" id="SSF53271">
    <property type="entry name" value="PRTase-like"/>
    <property type="match status" value="1"/>
</dbReference>
<evidence type="ECO:0000313" key="15">
    <source>
        <dbReference type="Proteomes" id="UP000062963"/>
    </source>
</evidence>